<dbReference type="EMBL" id="LAZR01000113">
    <property type="protein sequence ID" value="KKN90046.1"/>
    <property type="molecule type" value="Genomic_DNA"/>
</dbReference>
<keyword evidence="1" id="KW-1133">Transmembrane helix</keyword>
<organism evidence="2">
    <name type="scientific">marine sediment metagenome</name>
    <dbReference type="NCBI Taxonomy" id="412755"/>
    <lineage>
        <taxon>unclassified sequences</taxon>
        <taxon>metagenomes</taxon>
        <taxon>ecological metagenomes</taxon>
    </lineage>
</organism>
<evidence type="ECO:0000313" key="2">
    <source>
        <dbReference type="EMBL" id="KKN90046.1"/>
    </source>
</evidence>
<gene>
    <name evidence="2" type="ORF">LCGC14_0231590</name>
</gene>
<evidence type="ECO:0000256" key="1">
    <source>
        <dbReference type="SAM" id="Phobius"/>
    </source>
</evidence>
<feature type="transmembrane region" description="Helical" evidence="1">
    <location>
        <begin position="59"/>
        <end position="82"/>
    </location>
</feature>
<name>A0A0F9WUL5_9ZZZZ</name>
<comment type="caution">
    <text evidence="2">The sequence shown here is derived from an EMBL/GenBank/DDBJ whole genome shotgun (WGS) entry which is preliminary data.</text>
</comment>
<keyword evidence="1" id="KW-0812">Transmembrane</keyword>
<accession>A0A0F9WUL5</accession>
<sequence>MKSLRSRWILFVYATHKRKDFWNGWTMSKFQVLMGFTNLLAITVGTVTATNEIDLKYKIVASISAFFILLVSLMRVLIALTFKQALKIEQNIGKF</sequence>
<dbReference type="AlphaFoldDB" id="A0A0F9WUL5"/>
<reference evidence="2" key="1">
    <citation type="journal article" date="2015" name="Nature">
        <title>Complex archaea that bridge the gap between prokaryotes and eukaryotes.</title>
        <authorList>
            <person name="Spang A."/>
            <person name="Saw J.H."/>
            <person name="Jorgensen S.L."/>
            <person name="Zaremba-Niedzwiedzka K."/>
            <person name="Martijn J."/>
            <person name="Lind A.E."/>
            <person name="van Eijk R."/>
            <person name="Schleper C."/>
            <person name="Guy L."/>
            <person name="Ettema T.J."/>
        </authorList>
    </citation>
    <scope>NUCLEOTIDE SEQUENCE</scope>
</reference>
<proteinExistence type="predicted"/>
<keyword evidence="1" id="KW-0472">Membrane</keyword>
<protein>
    <submittedName>
        <fullName evidence="2">Uncharacterized protein</fullName>
    </submittedName>
</protein>